<dbReference type="OMA" id="MGLMQHY"/>
<dbReference type="FunCoup" id="D3BQK7">
    <property type="interactions" value="5"/>
</dbReference>
<dbReference type="PANTHER" id="PTHR31252">
    <property type="entry name" value="DUF4419 DOMAIN-CONTAINING PROTEIN"/>
    <property type="match status" value="1"/>
</dbReference>
<dbReference type="EMBL" id="ADBJ01000047">
    <property type="protein sequence ID" value="EFA76427.1"/>
    <property type="molecule type" value="Genomic_DNA"/>
</dbReference>
<organism evidence="2 3">
    <name type="scientific">Heterostelium pallidum (strain ATCC 26659 / Pp 5 / PN500)</name>
    <name type="common">Cellular slime mold</name>
    <name type="synonym">Polysphondylium pallidum</name>
    <dbReference type="NCBI Taxonomy" id="670386"/>
    <lineage>
        <taxon>Eukaryota</taxon>
        <taxon>Amoebozoa</taxon>
        <taxon>Evosea</taxon>
        <taxon>Eumycetozoa</taxon>
        <taxon>Dictyostelia</taxon>
        <taxon>Acytosteliales</taxon>
        <taxon>Acytosteliaceae</taxon>
        <taxon>Heterostelium</taxon>
    </lineage>
</organism>
<keyword evidence="3" id="KW-1185">Reference proteome</keyword>
<evidence type="ECO:0000256" key="1">
    <source>
        <dbReference type="SAM" id="MobiDB-lite"/>
    </source>
</evidence>
<evidence type="ECO:0000313" key="3">
    <source>
        <dbReference type="Proteomes" id="UP000001396"/>
    </source>
</evidence>
<evidence type="ECO:0000313" key="2">
    <source>
        <dbReference type="EMBL" id="EFA76427.1"/>
    </source>
</evidence>
<name>D3BQK7_HETP5</name>
<dbReference type="AlphaFoldDB" id="D3BQK7"/>
<dbReference type="InterPro" id="IPR025533">
    <property type="entry name" value="DUF4419"/>
</dbReference>
<sequence length="421" mass="48163">MSKYCKIDCQETSFDITGKYASLHKNQLREFDVAKHIPLKQEKQVDRNNDLDQPMYRSYLQPLQSSINADDSEKQYYLGSNSFVSSCYLAYSQHQRLVLRPDDVWIAIMTQFSFYLNANSERLRSRLVDFEGKRELTVVFESTLLSAPYDVMTLEMTNLIAKNIKDPSIRDWSMPSFSTTTYDDRIVGAICLMASAKNFFTYVYETDCGLPSVTLLGSEEDWISLKEKAKRLVEFDVGKEKLMSKWSAMLLPVLDKFIESVQKKPDLNWWNRIADHVSGGSGSTWLSGWITVFTVFSIDGKWYGDDKHQSCWSGQDFHTEWALVETNDVATGFVEVEVIIVNNLIEHNAKLIGGHYTAKIYDNNQTLVPQLNWFMATIQKKEIEERPKIIKAANNTSATNTSNPPEKQPTTNTSTSNCNIL</sequence>
<reference evidence="2 3" key="1">
    <citation type="journal article" date="2011" name="Genome Res.">
        <title>Phylogeny-wide analysis of social amoeba genomes highlights ancient origins for complex intercellular communication.</title>
        <authorList>
            <person name="Heidel A.J."/>
            <person name="Lawal H.M."/>
            <person name="Felder M."/>
            <person name="Schilde C."/>
            <person name="Helps N.R."/>
            <person name="Tunggal B."/>
            <person name="Rivero F."/>
            <person name="John U."/>
            <person name="Schleicher M."/>
            <person name="Eichinger L."/>
            <person name="Platzer M."/>
            <person name="Noegel A.A."/>
            <person name="Schaap P."/>
            <person name="Gloeckner G."/>
        </authorList>
    </citation>
    <scope>NUCLEOTIDE SEQUENCE [LARGE SCALE GENOMIC DNA]</scope>
    <source>
        <strain evidence="3">ATCC 26659 / Pp 5 / PN500</strain>
    </source>
</reference>
<gene>
    <name evidence="2" type="ORF">PPL_10192</name>
</gene>
<dbReference type="GeneID" id="31365663"/>
<dbReference type="InParanoid" id="D3BQK7"/>
<accession>D3BQK7</accession>
<proteinExistence type="predicted"/>
<protein>
    <submittedName>
        <fullName evidence="2">Uncharacterized protein</fullName>
    </submittedName>
</protein>
<dbReference type="STRING" id="670386.D3BQK7"/>
<dbReference type="Pfam" id="PF14388">
    <property type="entry name" value="DUF4419"/>
    <property type="match status" value="1"/>
</dbReference>
<dbReference type="RefSeq" id="XP_020428559.1">
    <property type="nucleotide sequence ID" value="XM_020580974.1"/>
</dbReference>
<feature type="compositionally biased region" description="Low complexity" evidence="1">
    <location>
        <begin position="393"/>
        <end position="403"/>
    </location>
</feature>
<dbReference type="PANTHER" id="PTHR31252:SF11">
    <property type="entry name" value="DUF4419 DOMAIN-CONTAINING PROTEIN"/>
    <property type="match status" value="1"/>
</dbReference>
<dbReference type="Proteomes" id="UP000001396">
    <property type="component" value="Unassembled WGS sequence"/>
</dbReference>
<feature type="region of interest" description="Disordered" evidence="1">
    <location>
        <begin position="393"/>
        <end position="421"/>
    </location>
</feature>
<feature type="compositionally biased region" description="Polar residues" evidence="1">
    <location>
        <begin position="404"/>
        <end position="421"/>
    </location>
</feature>
<comment type="caution">
    <text evidence="2">The sequence shown here is derived from an EMBL/GenBank/DDBJ whole genome shotgun (WGS) entry which is preliminary data.</text>
</comment>